<evidence type="ECO:0000313" key="14">
    <source>
        <dbReference type="Proteomes" id="UP001054902"/>
    </source>
</evidence>
<feature type="region of interest" description="Disordered" evidence="11">
    <location>
        <begin position="2795"/>
        <end position="2827"/>
    </location>
</feature>
<feature type="region of interest" description="Disordered" evidence="11">
    <location>
        <begin position="1"/>
        <end position="21"/>
    </location>
</feature>
<dbReference type="GO" id="GO:0008270">
    <property type="term" value="F:zinc ion binding"/>
    <property type="evidence" value="ECO:0007669"/>
    <property type="project" value="UniProtKB-UniRule"/>
</dbReference>
<evidence type="ECO:0000256" key="2">
    <source>
        <dbReference type="ARBA" id="ARBA00004906"/>
    </source>
</evidence>
<dbReference type="GO" id="GO:0071596">
    <property type="term" value="P:ubiquitin-dependent protein catabolic process via the N-end rule pathway"/>
    <property type="evidence" value="ECO:0007669"/>
    <property type="project" value="UniProtKB-UniRule"/>
</dbReference>
<sequence>MKSRRDSSQSPEKGDTHRSRDMAAYPLPAYINFVPGGIEYSKNKSSSSRDHSASVGSGNDMQNNWYLLGKCSPDYLVQKALLADETLNKLACRSYIQSQLKLKNGNLNPVEKEGLLEDLDKLPYRLPSLSILAEMAFAPLTGIPAEDVKKWADNMILAFSQDGGIDNDFDMEDDSEEFFQNLFSKTDEEIIRNYETLSKNETSSITQSKRNNSFTGGDDLIKVLKELHQDGASRSSSENICLPVRPCGYIFQHGDIAWNCRTCQYDSTCVLCDSCFQASDHEGHEVTFHKTSPGGCCDCGDLEAWKAEGCCPLHRPKSEVMSEESIEGEEIQSSESTLAEELEAFRVSLKGRIDGEKFVSELLPKKVAAALGVVIGAAVNAIVQAVNGSGIGADLVQWTRRWADQVRRIHDMCSVDEEYILRQAEPCASTVGESMTLSCPSNFQLHLRLHNDDVHTYDEVITALYRPEFNLRQRQSYSVDSADWLVKSKEEARSKTQLVDSDGQVIVREYTSIQNAQDGFNKLKSKGLHCSVVSTPQLDLEKRARALLVWLTDIAAAHPAVSALVVHALVDTTEGSDQFGGVSVWNTSRMVPVWSFSDNYLSSARVTISEEEEMSQGIPGWKRRMNVFLPHLSSSFLSREESRQLFKLGYMSLNDMSSPAKGVDLDFYSSVPYELTSERFVKSPHSLWGVMPSPYIKTRKYTHPLLARDTDSNSASHYLLDRLIILDTDLRKQQEPDQLARETCTHKILGLHMISGVGLVDVDGEKNGGSSMKPTAEDWHRLLSISSYRAPISPILLMLLLDPYPTKQLRANIHQLFLSILIDARLKARLAASLGAIAYRPLTTLFCAGVGTDSDTPLHFTVQIFTVGSIVRALCDQQCTQKLLSEDSTSGDEDHTLGAFCLPLAHNIVRCIHTNLLGSCEDIRMLYKNTDAGNINETKDSRQKSNNVLIYQQNELPARTVLPAAPDDGFLDCRSTRHKRLSHLLRDLEYVVETPGTALRLLKSSSEEQRALSIPFANMWCRLLRLAQGIDPQKRKISGGHVEYENLRWLEAFSLSLHFAGARDKLAESLPNSTNIEKPSLDMMRDAMGNLLVALLREMKWWLYREGVLDVLPSASVRRGTDNKMDAFQRSTLHVASASTDVGDQFSLVEDGNKTPAFSCANQIKMTESHLEVIEMALKVEQGKYRFNGSGRGPIAGDWLRVPHSPHGGDWLSFHLPLHRAFARNILSICSFDVSEETRDAKTQSWWKIPILDYESNVVVSEDAIVDHPLCDLLRSTLRSSNCRITWSAGPDCNSEEAHKRRSRSRAISSAVAASKVIHSLCDHPLRCLAASEQIRRHLWNRNGSPAAGMALNYATTPLCRSFRDLDLTMVQLSAAGFSFGLGARRVFALILSRFDLEGFLCDLERRNTVVPQSDNDEVVIPIEWVLPKRLQDPEHAQVLMEAFFSTLCVLVTELPSPPPLSSNDGDFMKSKIRRELLHALAVQPLTYSKAMSAASIAVSRKDEHTSSNSFHGDSASFKDMFEMALADISEQKKAGSRGAPTFTLKSSVSGEYDPTFFHLKGSEHQHAMDTITRLRRQQSSQGSNGTCFPIVCPPPKCHPRFLPCRLILHLPALDAAIRRGLMFTLTGGEWVPPSDPSISEDDFTYMSSPSFASDFSGSEGKVLKVNARRKVRLSKNKKEEFSEKTIKTSSHSFLEILQLLTLQVHSLEECAVLNRSLASLDFENKSLSSSISINSYLSRLIHVPSSLVDVWAFRCSPDGPLSSEGSGRNKASILGMLIALYEHRSDLNVTKGNKSNGDDDNGGARYLVADGLKWLLRFVFTLVDGAESVGEACKSATSGVQLKKAGAGTSTLWSIDESLQRSVRGMLENLPELWPSEEKMQTDDDLQVSEKNRKARKAAQMRIMERMKKQQESFAASMGEDEKVSFGESGNIDEEADLCIICRCDDNDGESNGPLGYLGHIQRSRTLQLRNQNEISSLSRGGSVTYRVVGDKGCQLRESISLDSQPVACIPMGSIVEALESFVSPKYDVRTRRVFVTYKSENDGKTVKGWASIQSSQGYIILRPVIDLCYTNSRWGATRPMIKQCGHAAHLKCVDTHVASIHQKSETDTPYDGRFAADIEDGEFLCPLCKQLCNVVVPSENLALASMDSFDKDGSSTSNLMSDKDIFGKIRSKICQEVSKRPYTSEELRSIRQYGIYLEQSMQVFSWEPYYRRKRKINDLWNDAITNWDFEDKEMIDAQSQGDKEIGNQVSDIMRLLRQQHIAWATIGHTAASAESSQRGIGRSGFEPPTVDPWNDYGPSNRDSHTMVTEMRRSLSAAASLLVVLNDRINQQLESKGEKSTSNTASIVGFLLGNILNGEFWSSTMNKQPALNSEWKVLTSLLASTPCHVAKDESLPAKNEARAIAAQIWSINSGQSSSKDNPPTPYCVKKVMDSNIELKKDWGTMTPSVAMDSMVPFRPALASSFLYLPLLSWDLGTLSGAIFSTLLSTSSVSIEDFKYSSSILLVGKIIQVLLTIPELDETASICDFEPDIDVTKESTAIYQLFKKVRSSVGLQYESYKDNNEVLLSLVSKGVLPFARSLLLLLRASSSSLRVHDRNTDESFQKILEDEDMMYIEDGVYIAKEMNCPTPSQLMSGFESSDPMSDVVNEFDVWGHLIERWLCALKTVDVYHGSYGNYVDLNSSGDLIPKITKINYDIASKISRKASIDTDNVAAPQEGVATHDNNEHFSDSVDSDDSMGEDSEQDDTDNMWPQFVVDNGGDSDVDGDGSSDEAMEHVDDMFDDINDVFVLHNVPSQSNQDDEIQCDKSTSSSYPWDRDSSNTESSKEIRARDISYANVSTSAIIPFQPSFLGLQYPGPGPRGCPFDFTAASRIMRDRSHLGLFHCSDNTGGSGLIRLPVSFVELYSLVNQVKKVGRSNGLDDEDNDGYSSGEAAICLITGTIIKSGSSRRYRRPGGRSSREPGACTVHSRKYGSGTGIFFLPQKCTVLLIHNKKSAYWMSLYVDENGEEDPNLQRGRPLYLNKERYETLSALWRSHGVPGEVAQIRSTSDRVIRDNWY</sequence>
<dbReference type="Pfam" id="PF02207">
    <property type="entry name" value="zf-UBR"/>
    <property type="match status" value="1"/>
</dbReference>
<evidence type="ECO:0000256" key="3">
    <source>
        <dbReference type="ARBA" id="ARBA00022679"/>
    </source>
</evidence>
<feature type="region of interest" description="Disordered" evidence="11">
    <location>
        <begin position="2718"/>
        <end position="2774"/>
    </location>
</feature>
<comment type="pathway">
    <text evidence="2 10">Protein modification; protein ubiquitination.</text>
</comment>
<dbReference type="FunFam" id="2.10.110.30:FF:000002">
    <property type="entry name" value="Putative e3 ubiquitin-protein ligase ubr3"/>
    <property type="match status" value="1"/>
</dbReference>
<dbReference type="InterPro" id="IPR055194">
    <property type="entry name" value="UBR1-like_WH"/>
</dbReference>
<feature type="region of interest" description="Disordered" evidence="11">
    <location>
        <begin position="2277"/>
        <end position="2299"/>
    </location>
</feature>
<evidence type="ECO:0000256" key="7">
    <source>
        <dbReference type="ARBA" id="ARBA00022833"/>
    </source>
</evidence>
<dbReference type="Gene3D" id="2.10.110.30">
    <property type="match status" value="1"/>
</dbReference>
<evidence type="ECO:0000256" key="10">
    <source>
        <dbReference type="RuleBase" id="RU366018"/>
    </source>
</evidence>
<dbReference type="CDD" id="cd19673">
    <property type="entry name" value="UBR-box_UBR3"/>
    <property type="match status" value="1"/>
</dbReference>
<evidence type="ECO:0000256" key="4">
    <source>
        <dbReference type="ARBA" id="ARBA00022723"/>
    </source>
</evidence>
<evidence type="ECO:0000256" key="11">
    <source>
        <dbReference type="SAM" id="MobiDB-lite"/>
    </source>
</evidence>
<evidence type="ECO:0000256" key="6">
    <source>
        <dbReference type="ARBA" id="ARBA00022786"/>
    </source>
</evidence>
<gene>
    <name evidence="13" type="ORF">CTEN210_08496</name>
</gene>
<keyword evidence="4 10" id="KW-0479">Metal-binding</keyword>
<dbReference type="Pfam" id="PF22960">
    <property type="entry name" value="WHD_UBR1"/>
    <property type="match status" value="1"/>
</dbReference>
<feature type="compositionally biased region" description="Acidic residues" evidence="11">
    <location>
        <begin position="2733"/>
        <end position="2749"/>
    </location>
</feature>
<feature type="domain" description="UBR-type" evidence="12">
    <location>
        <begin position="245"/>
        <end position="316"/>
    </location>
</feature>
<dbReference type="EC" id="2.3.2.27" evidence="10"/>
<evidence type="ECO:0000259" key="12">
    <source>
        <dbReference type="PROSITE" id="PS51157"/>
    </source>
</evidence>
<dbReference type="Proteomes" id="UP001054902">
    <property type="component" value="Unassembled WGS sequence"/>
</dbReference>
<name>A0AAD3CW34_9STRA</name>
<keyword evidence="7 10" id="KW-0862">Zinc</keyword>
<dbReference type="GO" id="GO:0000151">
    <property type="term" value="C:ubiquitin ligase complex"/>
    <property type="evidence" value="ECO:0007669"/>
    <property type="project" value="TreeGrafter"/>
</dbReference>
<dbReference type="EMBL" id="BLLK01000045">
    <property type="protein sequence ID" value="GFH52020.1"/>
    <property type="molecule type" value="Genomic_DNA"/>
</dbReference>
<comment type="catalytic activity">
    <reaction evidence="1 10">
        <text>S-ubiquitinyl-[E2 ubiquitin-conjugating enzyme]-L-cysteine + [acceptor protein]-L-lysine = [E2 ubiquitin-conjugating enzyme]-L-cysteine + N(6)-ubiquitinyl-[acceptor protein]-L-lysine.</text>
        <dbReference type="EC" id="2.3.2.27"/>
    </reaction>
</comment>
<comment type="caution">
    <text evidence="13">The sequence shown here is derived from an EMBL/GenBank/DDBJ whole genome shotgun (WGS) entry which is preliminary data.</text>
</comment>
<feature type="compositionally biased region" description="Basic and acidic residues" evidence="11">
    <location>
        <begin position="2816"/>
        <end position="2827"/>
    </location>
</feature>
<dbReference type="PANTHER" id="PTHR21497">
    <property type="entry name" value="UBIQUITIN LIGASE E3 ALPHA-RELATED"/>
    <property type="match status" value="1"/>
</dbReference>
<dbReference type="GO" id="GO:0061630">
    <property type="term" value="F:ubiquitin protein ligase activity"/>
    <property type="evidence" value="ECO:0007669"/>
    <property type="project" value="UniProtKB-UniRule"/>
</dbReference>
<dbReference type="InterPro" id="IPR003126">
    <property type="entry name" value="Znf_UBR"/>
</dbReference>
<evidence type="ECO:0000256" key="8">
    <source>
        <dbReference type="ARBA" id="ARBA00046341"/>
    </source>
</evidence>
<comment type="similarity">
    <text evidence="8 10">Belongs to the E3 ubiquitin-protein ligase UBR1-like family.</text>
</comment>
<dbReference type="PROSITE" id="PS51157">
    <property type="entry name" value="ZF_UBR"/>
    <property type="match status" value="1"/>
</dbReference>
<dbReference type="InterPro" id="IPR044046">
    <property type="entry name" value="E3_ligase_UBR-like_C"/>
</dbReference>
<evidence type="ECO:0000256" key="5">
    <source>
        <dbReference type="ARBA" id="ARBA00022771"/>
    </source>
</evidence>
<proteinExistence type="inferred from homology"/>
<keyword evidence="14" id="KW-1185">Reference proteome</keyword>
<feature type="zinc finger region" description="UBR-type" evidence="9">
    <location>
        <begin position="245"/>
        <end position="316"/>
    </location>
</feature>
<evidence type="ECO:0000256" key="1">
    <source>
        <dbReference type="ARBA" id="ARBA00000900"/>
    </source>
</evidence>
<dbReference type="GO" id="GO:0016567">
    <property type="term" value="P:protein ubiquitination"/>
    <property type="evidence" value="ECO:0007669"/>
    <property type="project" value="UniProtKB-UniRule"/>
</dbReference>
<keyword evidence="5 10" id="KW-0863">Zinc-finger</keyword>
<protein>
    <recommendedName>
        <fullName evidence="10">E3 ubiquitin-protein ligase</fullName>
        <ecNumber evidence="10">2.3.2.27</ecNumber>
    </recommendedName>
</protein>
<organism evidence="13 14">
    <name type="scientific">Chaetoceros tenuissimus</name>
    <dbReference type="NCBI Taxonomy" id="426638"/>
    <lineage>
        <taxon>Eukaryota</taxon>
        <taxon>Sar</taxon>
        <taxon>Stramenopiles</taxon>
        <taxon>Ochrophyta</taxon>
        <taxon>Bacillariophyta</taxon>
        <taxon>Coscinodiscophyceae</taxon>
        <taxon>Chaetocerotophycidae</taxon>
        <taxon>Chaetocerotales</taxon>
        <taxon>Chaetocerotaceae</taxon>
        <taxon>Chaetoceros</taxon>
    </lineage>
</organism>
<reference evidence="13 14" key="1">
    <citation type="journal article" date="2021" name="Sci. Rep.">
        <title>The genome of the diatom Chaetoceros tenuissimus carries an ancient integrated fragment of an extant virus.</title>
        <authorList>
            <person name="Hongo Y."/>
            <person name="Kimura K."/>
            <person name="Takaki Y."/>
            <person name="Yoshida Y."/>
            <person name="Baba S."/>
            <person name="Kobayashi G."/>
            <person name="Nagasaki K."/>
            <person name="Hano T."/>
            <person name="Tomaru Y."/>
        </authorList>
    </citation>
    <scope>NUCLEOTIDE SEQUENCE [LARGE SCALE GENOMIC DNA]</scope>
    <source>
        <strain evidence="13 14">NIES-3715</strain>
    </source>
</reference>
<keyword evidence="3 10" id="KW-0808">Transferase</keyword>
<dbReference type="PANTHER" id="PTHR21497:SF24">
    <property type="entry name" value="E3 UBIQUITIN-PROTEIN LIGASE UBR1"/>
    <property type="match status" value="1"/>
</dbReference>
<evidence type="ECO:0000313" key="13">
    <source>
        <dbReference type="EMBL" id="GFH52020.1"/>
    </source>
</evidence>
<accession>A0AAD3CW34</accession>
<dbReference type="InterPro" id="IPR039164">
    <property type="entry name" value="UBR1-like"/>
</dbReference>
<dbReference type="Pfam" id="PF18995">
    <property type="entry name" value="PRT6_C"/>
    <property type="match status" value="1"/>
</dbReference>
<dbReference type="GO" id="GO:0005737">
    <property type="term" value="C:cytoplasm"/>
    <property type="evidence" value="ECO:0007669"/>
    <property type="project" value="TreeGrafter"/>
</dbReference>
<dbReference type="SMART" id="SM00396">
    <property type="entry name" value="ZnF_UBR1"/>
    <property type="match status" value="1"/>
</dbReference>
<keyword evidence="6 10" id="KW-0833">Ubl conjugation pathway</keyword>
<comment type="function">
    <text evidence="10">Ubiquitin ligase protein which is a component of the N-end rule pathway. Recognizes and binds to proteins bearing specific N-terminal residues that are destabilizing according to the N-end rule, leading to their ubiquitination and subsequent degradation.</text>
</comment>
<evidence type="ECO:0000256" key="9">
    <source>
        <dbReference type="PROSITE-ProRule" id="PRU00508"/>
    </source>
</evidence>
<feature type="compositionally biased region" description="Acidic residues" evidence="11">
    <location>
        <begin position="2761"/>
        <end position="2773"/>
    </location>
</feature>